<comment type="caution">
    <text evidence="3">The sequence shown here is derived from an EMBL/GenBank/DDBJ whole genome shotgun (WGS) entry which is preliminary data.</text>
</comment>
<reference evidence="3 4" key="1">
    <citation type="submission" date="2018-01" db="EMBL/GenBank/DDBJ databases">
        <title>Draft genome of the strawberry crown rot pathogen Phytophthora cactorum.</title>
        <authorList>
            <person name="Armitage A.D."/>
            <person name="Lysoe E."/>
            <person name="Nellist C.F."/>
            <person name="Harrison R.J."/>
            <person name="Brurberg M.B."/>
        </authorList>
    </citation>
    <scope>NUCLEOTIDE SEQUENCE [LARGE SCALE GENOMIC DNA]</scope>
    <source>
        <strain evidence="3 4">10300</strain>
    </source>
</reference>
<feature type="compositionally biased region" description="Polar residues" evidence="1">
    <location>
        <begin position="66"/>
        <end position="76"/>
    </location>
</feature>
<dbReference type="VEuPathDB" id="FungiDB:PC110_g9068"/>
<dbReference type="OrthoDB" id="128602at2759"/>
<sequence length="284" mass="27803">MIGQVSGGSLSSSSGLAGDVAVVSIASGAGSLGSGASASSITFSGSATNGSDESVDDASGVVKLSSGPSETASSGDASVESGVAATEVGCVSVSGESITSSTGGAVVGASGMDCSDFSDLVSVGSGAASAAWGRERRFFVVEQNAAQKVKIAGSANSHGAGGYVSIYRGSSANVGGTVLLTSGSNDVSCAGVRVPTSIISSGSRGNIEVRTSPSSVSRGSVRIGISSGDTSAGKSMCGVYGGRFKVASKKNVSPLIYKLPMTKVDERFDMVSNGAVHYRVVFDN</sequence>
<evidence type="ECO:0000313" key="2">
    <source>
        <dbReference type="EMBL" id="KAG2943390.1"/>
    </source>
</evidence>
<dbReference type="STRING" id="29920.A0A329SCU3"/>
<dbReference type="Proteomes" id="UP000251314">
    <property type="component" value="Unassembled WGS sequence"/>
</dbReference>
<protein>
    <submittedName>
        <fullName evidence="3">Uncharacterized protein</fullName>
    </submittedName>
</protein>
<proteinExistence type="predicted"/>
<feature type="region of interest" description="Disordered" evidence="1">
    <location>
        <begin position="45"/>
        <end position="80"/>
    </location>
</feature>
<dbReference type="EMBL" id="RCMK01000217">
    <property type="protein sequence ID" value="KAG2943390.1"/>
    <property type="molecule type" value="Genomic_DNA"/>
</dbReference>
<accession>A0A329SCU3</accession>
<name>A0A329SCU3_9STRA</name>
<dbReference type="Proteomes" id="UP000736787">
    <property type="component" value="Unassembled WGS sequence"/>
</dbReference>
<reference evidence="2" key="2">
    <citation type="submission" date="2018-10" db="EMBL/GenBank/DDBJ databases">
        <title>Effector identification in a new, highly contiguous assembly of the strawberry crown rot pathogen Phytophthora cactorum.</title>
        <authorList>
            <person name="Armitage A.D."/>
            <person name="Nellist C.F."/>
            <person name="Bates H."/>
            <person name="Vickerstaff R.J."/>
            <person name="Harrison R.J."/>
        </authorList>
    </citation>
    <scope>NUCLEOTIDE SEQUENCE</scope>
    <source>
        <strain evidence="2">4040</strain>
    </source>
</reference>
<gene>
    <name evidence="3" type="ORF">PC110_g9068</name>
    <name evidence="2" type="ORF">PC117_g9460</name>
</gene>
<evidence type="ECO:0000313" key="4">
    <source>
        <dbReference type="Proteomes" id="UP000251314"/>
    </source>
</evidence>
<evidence type="ECO:0000313" key="3">
    <source>
        <dbReference type="EMBL" id="RAW34604.1"/>
    </source>
</evidence>
<organism evidence="3 4">
    <name type="scientific">Phytophthora cactorum</name>
    <dbReference type="NCBI Taxonomy" id="29920"/>
    <lineage>
        <taxon>Eukaryota</taxon>
        <taxon>Sar</taxon>
        <taxon>Stramenopiles</taxon>
        <taxon>Oomycota</taxon>
        <taxon>Peronosporomycetes</taxon>
        <taxon>Peronosporales</taxon>
        <taxon>Peronosporaceae</taxon>
        <taxon>Phytophthora</taxon>
    </lineage>
</organism>
<dbReference type="AlphaFoldDB" id="A0A329SCU3"/>
<evidence type="ECO:0000256" key="1">
    <source>
        <dbReference type="SAM" id="MobiDB-lite"/>
    </source>
</evidence>
<keyword evidence="4" id="KW-1185">Reference proteome</keyword>
<dbReference type="EMBL" id="MJFZ01000195">
    <property type="protein sequence ID" value="RAW34604.1"/>
    <property type="molecule type" value="Genomic_DNA"/>
</dbReference>